<organism evidence="1 2">
    <name type="scientific">Ambrosiozyma monospora</name>
    <name type="common">Yeast</name>
    <name type="synonym">Endomycopsis monosporus</name>
    <dbReference type="NCBI Taxonomy" id="43982"/>
    <lineage>
        <taxon>Eukaryota</taxon>
        <taxon>Fungi</taxon>
        <taxon>Dikarya</taxon>
        <taxon>Ascomycota</taxon>
        <taxon>Saccharomycotina</taxon>
        <taxon>Pichiomycetes</taxon>
        <taxon>Pichiales</taxon>
        <taxon>Pichiaceae</taxon>
        <taxon>Ambrosiozyma</taxon>
    </lineage>
</organism>
<dbReference type="EMBL" id="BSXS01008458">
    <property type="protein sequence ID" value="GME92547.1"/>
    <property type="molecule type" value="Genomic_DNA"/>
</dbReference>
<protein>
    <submittedName>
        <fullName evidence="1">Unnamed protein product</fullName>
    </submittedName>
</protein>
<evidence type="ECO:0000313" key="1">
    <source>
        <dbReference type="EMBL" id="GME92547.1"/>
    </source>
</evidence>
<gene>
    <name evidence="1" type="ORF">Amon02_000909900</name>
</gene>
<accession>A0ACB5TPK8</accession>
<name>A0ACB5TPK8_AMBMO</name>
<sequence length="265" mass="30349">MMNIVGYFLDNFIAHLFLSFISVCAFVTATVHAIFSLNNVLQKDWICWISILTLLASLAASLMNVLRLKKAHIYCLQGIRNPARLKIIDFIKTTPSFSQLIKKLIIYIQAICWIVLFVNIVVDAYENFRTISISALIYIKLSIISTFLTKIIKHPALEVYSLFLLFASLALTTTYMGLLIRQTVEYSETFLIWESDAFRACKWSLVPVSFLEFTTFILQFCIVEVSLQDYYLPDDHSNSHPQERVEKLTGKSGNYQAVNTTDQLV</sequence>
<proteinExistence type="predicted"/>
<comment type="caution">
    <text evidence="1">The sequence shown here is derived from an EMBL/GenBank/DDBJ whole genome shotgun (WGS) entry which is preliminary data.</text>
</comment>
<keyword evidence="2" id="KW-1185">Reference proteome</keyword>
<reference evidence="1" key="1">
    <citation type="submission" date="2023-04" db="EMBL/GenBank/DDBJ databases">
        <title>Ambrosiozyma monospora NBRC 10751.</title>
        <authorList>
            <person name="Ichikawa N."/>
            <person name="Sato H."/>
            <person name="Tonouchi N."/>
        </authorList>
    </citation>
    <scope>NUCLEOTIDE SEQUENCE</scope>
    <source>
        <strain evidence="1">NBRC 10751</strain>
    </source>
</reference>
<dbReference type="Proteomes" id="UP001165064">
    <property type="component" value="Unassembled WGS sequence"/>
</dbReference>
<evidence type="ECO:0000313" key="2">
    <source>
        <dbReference type="Proteomes" id="UP001165064"/>
    </source>
</evidence>